<feature type="domain" description="Methyltransferase" evidence="1">
    <location>
        <begin position="68"/>
        <end position="163"/>
    </location>
</feature>
<dbReference type="Gene3D" id="3.40.50.150">
    <property type="entry name" value="Vaccinia Virus protein VP39"/>
    <property type="match status" value="1"/>
</dbReference>
<dbReference type="EMBL" id="JBHPON010000002">
    <property type="protein sequence ID" value="MFC6037057.1"/>
    <property type="molecule type" value="Genomic_DNA"/>
</dbReference>
<name>A0ABW1L3I5_9PROT</name>
<evidence type="ECO:0000259" key="1">
    <source>
        <dbReference type="Pfam" id="PF13847"/>
    </source>
</evidence>
<keyword evidence="2" id="KW-0808">Transferase</keyword>
<evidence type="ECO:0000313" key="2">
    <source>
        <dbReference type="EMBL" id="MFC6037057.1"/>
    </source>
</evidence>
<keyword evidence="2" id="KW-0489">Methyltransferase</keyword>
<dbReference type="PANTHER" id="PTHR43861">
    <property type="entry name" value="TRANS-ACONITATE 2-METHYLTRANSFERASE-RELATED"/>
    <property type="match status" value="1"/>
</dbReference>
<accession>A0ABW1L3I5</accession>
<sequence>MTRRGKFHIASEHLGPLSFGERILLALSDHPDDVDKTSNYEAPTQQWTVESALAPLENAFPGFTESIKGKRVLDYGCGDGFQSVALAKAGAAKVLGVEIEANRRAHGQSLASKEGVTNVSFAETIAGEFDMVISLNAMEHFIQPAENLREMKNALASGGRIYLSFGPLWMAPYGHHMHFFTRAPWINLVFPEKTVFRIRSLYRDDGAESWSPGMNRMTVAKFEQLIAECGLVPVRRRDRTAANLPGLSAIPGVRELFVNIIDAELAPKRS</sequence>
<dbReference type="GO" id="GO:0061542">
    <property type="term" value="F:3-demethylubiquinol 3-O-methyltransferase activity"/>
    <property type="evidence" value="ECO:0007669"/>
    <property type="project" value="UniProtKB-EC"/>
</dbReference>
<keyword evidence="3" id="KW-1185">Reference proteome</keyword>
<dbReference type="SUPFAM" id="SSF53335">
    <property type="entry name" value="S-adenosyl-L-methionine-dependent methyltransferases"/>
    <property type="match status" value="1"/>
</dbReference>
<dbReference type="InterPro" id="IPR025714">
    <property type="entry name" value="Methyltranfer_dom"/>
</dbReference>
<dbReference type="Pfam" id="PF13847">
    <property type="entry name" value="Methyltransf_31"/>
    <property type="match status" value="1"/>
</dbReference>
<evidence type="ECO:0000313" key="3">
    <source>
        <dbReference type="Proteomes" id="UP001596116"/>
    </source>
</evidence>
<gene>
    <name evidence="2" type="ORF">ACFMB1_15995</name>
</gene>
<dbReference type="RefSeq" id="WP_379881698.1">
    <property type="nucleotide sequence ID" value="NZ_JBHPON010000002.1"/>
</dbReference>
<organism evidence="2 3">
    <name type="scientific">Hyphococcus aureus</name>
    <dbReference type="NCBI Taxonomy" id="2666033"/>
    <lineage>
        <taxon>Bacteria</taxon>
        <taxon>Pseudomonadati</taxon>
        <taxon>Pseudomonadota</taxon>
        <taxon>Alphaproteobacteria</taxon>
        <taxon>Parvularculales</taxon>
        <taxon>Parvularculaceae</taxon>
        <taxon>Hyphococcus</taxon>
    </lineage>
</organism>
<dbReference type="GO" id="GO:0102208">
    <property type="term" value="F:2-polyprenyl-6-hydroxyphenol methylase activity"/>
    <property type="evidence" value="ECO:0007669"/>
    <property type="project" value="UniProtKB-EC"/>
</dbReference>
<dbReference type="Proteomes" id="UP001596116">
    <property type="component" value="Unassembled WGS sequence"/>
</dbReference>
<dbReference type="EC" id="2.1.1.64" evidence="2"/>
<dbReference type="EC" id="2.1.1.222" evidence="2"/>
<comment type="caution">
    <text evidence="2">The sequence shown here is derived from an EMBL/GenBank/DDBJ whole genome shotgun (WGS) entry which is preliminary data.</text>
</comment>
<protein>
    <submittedName>
        <fullName evidence="2">Class I SAM-dependent methyltransferase</fullName>
        <ecNumber evidence="2">2.1.1.222</ecNumber>
        <ecNumber evidence="2">2.1.1.64</ecNumber>
    </submittedName>
</protein>
<reference evidence="2 3" key="1">
    <citation type="submission" date="2024-09" db="EMBL/GenBank/DDBJ databases">
        <authorList>
            <person name="Zhang Z.-H."/>
        </authorList>
    </citation>
    <scope>NUCLEOTIDE SEQUENCE [LARGE SCALE GENOMIC DNA]</scope>
    <source>
        <strain evidence="2 3">HHTR114</strain>
    </source>
</reference>
<proteinExistence type="predicted"/>
<dbReference type="GO" id="GO:0032259">
    <property type="term" value="P:methylation"/>
    <property type="evidence" value="ECO:0007669"/>
    <property type="project" value="UniProtKB-KW"/>
</dbReference>
<dbReference type="CDD" id="cd02440">
    <property type="entry name" value="AdoMet_MTases"/>
    <property type="match status" value="1"/>
</dbReference>
<dbReference type="InterPro" id="IPR029063">
    <property type="entry name" value="SAM-dependent_MTases_sf"/>
</dbReference>